<feature type="region of interest" description="C-terminal hotdog fold" evidence="9">
    <location>
        <begin position="2823"/>
        <end position="2962"/>
    </location>
</feature>
<dbReference type="InterPro" id="IPR020843">
    <property type="entry name" value="ER"/>
</dbReference>
<feature type="active site" description="Proton donor; for dehydratase activity" evidence="9">
    <location>
        <position position="2884"/>
    </location>
</feature>
<dbReference type="InterPro" id="IPR036291">
    <property type="entry name" value="NAD(P)-bd_dom_sf"/>
</dbReference>
<dbReference type="Pfam" id="PF22953">
    <property type="entry name" value="SpnB_Rossmann"/>
    <property type="match status" value="3"/>
</dbReference>
<feature type="domain" description="Ketosynthase family 3 (KS3)" evidence="12">
    <location>
        <begin position="3866"/>
        <end position="4290"/>
    </location>
</feature>
<keyword evidence="7" id="KW-0511">Multifunctional enzyme</keyword>
<dbReference type="InterPro" id="IPR036736">
    <property type="entry name" value="ACP-like_sf"/>
</dbReference>
<dbReference type="FunFam" id="3.90.180.10:FF:000032">
    <property type="entry name" value="Probable polyketide synthase pks1"/>
    <property type="match status" value="1"/>
</dbReference>
<dbReference type="InterPro" id="IPR013968">
    <property type="entry name" value="PKS_KR"/>
</dbReference>
<reference evidence="14" key="1">
    <citation type="submission" date="2019-12" db="EMBL/GenBank/DDBJ databases">
        <title>Mycobacterium spongiae sp. nov.</title>
        <authorList>
            <person name="Stinear T."/>
        </authorList>
    </citation>
    <scope>NUCLEOTIDE SEQUENCE</scope>
    <source>
        <strain evidence="14">FSD4b-SM</strain>
    </source>
</reference>
<feature type="domain" description="Carrier" evidence="11">
    <location>
        <begin position="5537"/>
        <end position="5612"/>
    </location>
</feature>
<dbReference type="SMART" id="SM00825">
    <property type="entry name" value="PKS_KS"/>
    <property type="match status" value="3"/>
</dbReference>
<feature type="active site" description="Proton donor; for dehydratase activity" evidence="9">
    <location>
        <position position="4975"/>
    </location>
</feature>
<evidence type="ECO:0000256" key="3">
    <source>
        <dbReference type="ARBA" id="ARBA00022553"/>
    </source>
</evidence>
<dbReference type="PANTHER" id="PTHR43775">
    <property type="entry name" value="FATTY ACID SYNTHASE"/>
    <property type="match status" value="1"/>
</dbReference>
<dbReference type="SMART" id="SM00829">
    <property type="entry name" value="PKS_ER"/>
    <property type="match status" value="1"/>
</dbReference>
<feature type="domain" description="PKS/mFAS DH" evidence="13">
    <location>
        <begin position="914"/>
        <end position="1189"/>
    </location>
</feature>
<feature type="region of interest" description="Disordered" evidence="10">
    <location>
        <begin position="432"/>
        <end position="451"/>
    </location>
</feature>
<dbReference type="InterPro" id="IPR055123">
    <property type="entry name" value="SpnB-like_Rossmann"/>
</dbReference>
<dbReference type="InterPro" id="IPR020841">
    <property type="entry name" value="PKS_Beta-ketoAc_synthase_dom"/>
</dbReference>
<dbReference type="InterPro" id="IPR011032">
    <property type="entry name" value="GroES-like_sf"/>
</dbReference>
<evidence type="ECO:0000256" key="7">
    <source>
        <dbReference type="ARBA" id="ARBA00023268"/>
    </source>
</evidence>
<feature type="active site" description="Proton acceptor; for dehydratase activity" evidence="9">
    <location>
        <position position="4797"/>
    </location>
</feature>
<evidence type="ECO:0000256" key="5">
    <source>
        <dbReference type="ARBA" id="ARBA00022832"/>
    </source>
</evidence>
<dbReference type="Pfam" id="PF08659">
    <property type="entry name" value="KR"/>
    <property type="match status" value="3"/>
</dbReference>
<dbReference type="Pfam" id="PF16197">
    <property type="entry name" value="KAsynt_C_assoc"/>
    <property type="match status" value="3"/>
</dbReference>
<dbReference type="SMART" id="SM00823">
    <property type="entry name" value="PKS_PP"/>
    <property type="match status" value="3"/>
</dbReference>
<dbReference type="SUPFAM" id="SSF47336">
    <property type="entry name" value="ACP-like"/>
    <property type="match status" value="3"/>
</dbReference>
<dbReference type="GO" id="GO:0016491">
    <property type="term" value="F:oxidoreductase activity"/>
    <property type="evidence" value="ECO:0007669"/>
    <property type="project" value="InterPro"/>
</dbReference>
<dbReference type="InterPro" id="IPR042104">
    <property type="entry name" value="PKS_dehydratase_sf"/>
</dbReference>
<dbReference type="SUPFAM" id="SSF50129">
    <property type="entry name" value="GroES-like"/>
    <property type="match status" value="1"/>
</dbReference>
<feature type="compositionally biased region" description="Basic and acidic residues" evidence="10">
    <location>
        <begin position="439"/>
        <end position="451"/>
    </location>
</feature>
<dbReference type="PROSITE" id="PS50075">
    <property type="entry name" value="CARRIER"/>
    <property type="match status" value="3"/>
</dbReference>
<name>A0A975PYA5_9MYCO</name>
<dbReference type="CDD" id="cd00833">
    <property type="entry name" value="PKS"/>
    <property type="match status" value="3"/>
</dbReference>
<feature type="domain" description="PKS/mFAS DH" evidence="13">
    <location>
        <begin position="4765"/>
        <end position="5054"/>
    </location>
</feature>
<dbReference type="InterPro" id="IPR001227">
    <property type="entry name" value="Ac_transferase_dom_sf"/>
</dbReference>
<dbReference type="PROSITE" id="PS00012">
    <property type="entry name" value="PHOSPHOPANTETHEINE"/>
    <property type="match status" value="3"/>
</dbReference>
<dbReference type="Pfam" id="PF00698">
    <property type="entry name" value="Acyl_transf_1"/>
    <property type="match status" value="3"/>
</dbReference>
<evidence type="ECO:0000256" key="2">
    <source>
        <dbReference type="ARBA" id="ARBA00022450"/>
    </source>
</evidence>
<dbReference type="Pfam" id="PF00550">
    <property type="entry name" value="PP-binding"/>
    <property type="match status" value="3"/>
</dbReference>
<dbReference type="FunFam" id="3.40.50.720:FF:000209">
    <property type="entry name" value="Polyketide synthase Pks12"/>
    <property type="match status" value="1"/>
</dbReference>
<dbReference type="InterPro" id="IPR016039">
    <property type="entry name" value="Thiolase-like"/>
</dbReference>
<feature type="domain" description="PKS/mFAS DH" evidence="13">
    <location>
        <begin position="2687"/>
        <end position="2962"/>
    </location>
</feature>
<keyword evidence="2" id="KW-0596">Phosphopantetheine</keyword>
<dbReference type="Pfam" id="PF14765">
    <property type="entry name" value="PS-DH"/>
    <property type="match status" value="3"/>
</dbReference>
<dbReference type="PANTHER" id="PTHR43775:SF51">
    <property type="entry name" value="INACTIVE PHENOLPHTHIOCEROL SYNTHESIS POLYKETIDE SYNTHASE TYPE I PKS1-RELATED"/>
    <property type="match status" value="1"/>
</dbReference>
<evidence type="ECO:0000313" key="14">
    <source>
        <dbReference type="EMBL" id="QUR68937.1"/>
    </source>
</evidence>
<dbReference type="GO" id="GO:0004315">
    <property type="term" value="F:3-oxoacyl-[acyl-carrier-protein] synthase activity"/>
    <property type="evidence" value="ECO:0007669"/>
    <property type="project" value="InterPro"/>
</dbReference>
<dbReference type="InterPro" id="IPR049552">
    <property type="entry name" value="PKS_DH_N"/>
</dbReference>
<evidence type="ECO:0000256" key="6">
    <source>
        <dbReference type="ARBA" id="ARBA00023098"/>
    </source>
</evidence>
<dbReference type="InterPro" id="IPR032821">
    <property type="entry name" value="PKS_assoc"/>
</dbReference>
<dbReference type="FunFam" id="3.40.47.10:FF:000019">
    <property type="entry name" value="Polyketide synthase type I"/>
    <property type="match status" value="2"/>
</dbReference>
<dbReference type="Gene3D" id="3.40.50.720">
    <property type="entry name" value="NAD(P)-binding Rossmann-like Domain"/>
    <property type="match status" value="3"/>
</dbReference>
<dbReference type="InterPro" id="IPR013154">
    <property type="entry name" value="ADH-like_N"/>
</dbReference>
<evidence type="ECO:0000256" key="1">
    <source>
        <dbReference type="ARBA" id="ARBA00005189"/>
    </source>
</evidence>
<sequence>MPMPDVAVVGMSCRFPRAAGPAGLWTLLCDGVDAVGPMPPSRLPGNHQPLRHQSAADDSQAHDDAGYLDDISGFDTSFFNISPREAKLMDPRQRLALELAWELFEDAYIIPDHVSERRVGVFIGAMNDGYGLLLQRDRDNLLDHHSFTGVARSIIANRVSRFMDFRGPSYTIDSGQSSSLVAVHLALESIETGESQLAVAGGIHLNVANETALLEQGFGGLSRSGRSYAFDSRADGYARGEGGGMVLLKPLADAVADGDRIRAVIRGSAVNHLGTSGATLTAPSTDGQTDVIRRAHRSADVAPDHVQYLELHGTGTPVGDPIEAAALNDVFHGRPAHDRLLVGSIKTNIGHLGAAAGIAGLVKTILAVENGLVPKSLNYQHLNPDIADEPSDTQFVVSDSLTPWPAAAGKRLAGVSSFGMGGTNCHIVLSDAPPTKIPPAERRNTPAGDAERPGVIPWVLSAKSSPALAAQAGRLAEYVAARRELGAADVGWSLASRPVFGYRSVVVGQTREELLAGLADVAAGRVGVGSGSGQAAVAGETKTVFVFPGQGSQWLGMGRQLYDESAVFADQLDAVIAELDRHMRRPLLPVLWGDDEALLTSTEFAQPALFAIGVASYGLMRHWRVRPDVVMGHSVGELAAAHVAGVLSLPDAARLVVARGRLMAELPAGGAMAAVGASETEVACLLVDGVDIAAINAPDSVVVSGAVDGVDAVVQQASQRGYRTHRLAVSHGFHSQLMAPMFEEFGRVAAECVVSAPQVPLVSNVTGRLADEGFGSATYWVDHVRSPVRFADGVACAHKLGARRFIELGPASGLSASIQHCVERQAATGGDADAGDVVAVSVLAKNVSEPVAVLSAVGALFTAGAEVDWAAVFSGCEVERVGLPTYAFEHTRFWLAPPKRVGDLASSGLTAAGHAVLSAVVEDPGSGSVVLTGRLSLDDQPWLGGHQVSGAVMFAGAGVVEVVLRAADAVGCEVIEELVIVAPLVIPDGAGVDVRVRVGTAAEDGAREVGVYSRVDRDDADWVLNARGVVGVDGGQAPVGALGEWPPAGAQAVDIAGVYPRLAELGYEYGPQFAGLVALWRCGDEVFAEVAIPEAADSTVDGFGVHPILLDAALHGWLAAGFAADGEGLRLPFAWQGVRLWATGATAARVCIGIRGSDEMSVRLFDAAGALVASVQSLSFRAVSVEQVHAAAAGGAVGGEVLEVAWQPVASSPGGGVGVRVWSWEQFCERAETGATGGGDDSDVVDVVGRQADRLAVVWRAEGGGDGLAEGGGQIEAVYERVHRGLDVVQRWLAAECSGVLVVITRGAVDDVSDLAAASVWGLMRSAQSEHPGQIVIVDTDTDISDVDIAAVLAAGEPQLLIRDGALRAARLTRIETPPLDVPPHTDGDRRVDPAGTVLITGGTGMAGAVLARYVVAVYGVGRVVLVSRRGLAAPGAAELVAELGAAGAQVQVVAADIADRDAVAAVLGQIPDEAPLSGVIHAAGALDDGLLTDLTPDRVDVVLRAKVDGAWNLHELTQGMGVGLFVLFSSVAGVVGSAGQASYAAANTFLDGLAQYRRGLGLSGVSVGWGLWEQSSAMTAHLGAADVARMGRSGVAAMSSQVAVELFDRAVALDRPAVVAARMDTAVLGSLARSGVLPVLLGQLVSAAARRGVAAGADGAGSSSVLATRLAGMSAEQCRGEVLELVCSHAAGVLGCGGAADVDSAQAFRDLGFDSLSGVELRNRLKAATGVALSATAVFDYPTPVVLAGFLVDQVRGRGSVAAPVVGRVVGVGVDEPVAVVGMGCRYPGGVGSAEGLWDVVVGGRDVIGDFPGDRGWDVGGLFDADPDVVGKFYNRHGGFLDDAAGFDAGFFGVSPREALAMDPQQRLLLEVSWEALEAAGVDPLALRGSAVGVFMGVMANEYGWGTEEAQWYASTGQAVSVASGRIAYALGLEGPAVTVDTACSSSLVALHLAAQSLRAGECDVALAGGSTVLTSLTPFVTFSRQRGLSVDGRCRAFADTANGTGWSEGAGVLMLQRLADARRDGRHVLAVIRGSAVNQDGASNGLTAPNGPAQQKVITAALADAGITGADVDAVEAHGTGTTLGDPIEAQALLATYGQGRGHDRPLWLGSIKSNMGHTQAAAGVAGVIKMIEAMRHEVLPLTLHVDAPTSHVDWSAGAVRLLTEAQPWPVTQGRPRRAGVSSFGISGTNAHVILEEPSLGVDASSDAAEAADEGSPQAPLQRCGVVPWVLSAKSAPALAAQAGRLAEYVGTRPELGVADVGWSLVSRSVFGYRGVVLGQTREELLAGLADVAAGRVGVGSVSGQAAVAGETKTVFVFPGQGSQWLGMGRQLYDESAVFAEQLDACGAALAEFVDWSLMDVIAGRPDCPGFDRVDVVQPVLWAVMVSLARLWASMGVVADAVVGHSQGEIAAACVAGALSLRDGAKVVALRSRALLDLAGCGAMVALGCDIARGRELIAEFGDALGIAAVNGPEAVVVSGAIDAAEQLMARCARDGVRCSRIDVDYASHSSQVAQIRDRITDAVADIEPRSSSVEFFSSVSGDLVDTAGLGADYWYRNLRETVAFESAVRAAHERGCDAFIEVSPHPILLAGIEDVLAADGGDVGGDAVVVASLGRDDGGLQRFMRSVAQAYVAGAEVDWAAVFSGCEVERVGLPTYAFEHTRFWLAPPKRVGDLASSGLTAAGHAVLSAVVEDPGSGSVVLTGRLSLDDQPWLGGHQVSGAVMFAGAGVVEVVLRAADAVGCEVIEELVIVAPLVIPDGAGVDVRVRVGTAAEDGAREVGVYSRVDRDDADWVLNARGVVGVDGGQAPVGALGEWPPAGAQAVDIAGVYPRLAELGYEYGPQFAGLVALWRCGDEVFAEVAIPEAADSTVDGFGVHPILLDAALHGWLAAGFAADGEGLRLPFAWQGVRLWATGATAARVCIGIRGSDEMSVRLFDAAGALVASVQSLSFRAVSVEQVHAAAAGGAVGGEVLEVAWQPVASSPGGGVGVRVWSWEQFCERAETGATGGGDDSDVVDVVGRQADRLAVVWRAEGGGDGLAEGGGQIEAVYERVHRGLDVVQRWLAAECSGVLVVITRGAVDDVSDLAAASVWGLMRSAQSEHPGQIVIVDTDTDISDVDIAAVLAAGEPQLLIRDGALRAARLTRIETPPLDAPKHANGLWRLTATGSGRLEDLVLQPYPEAGAALAEGQVRVAIRAAGVNFRDVLVALGMYPGATPQVGIEGAGTVVEVGPGVVGVSIGDQVMGLIEGAGPVVVADHRMLAPIPQGWSVTQAGAAPVVFLTAYYGLADLGRLQPSESVLIHAGAGGVGMAAIALARYWGAEVFATASSTKHHVLHGMGLDEDHIGDSRTLDFEQKFMAATHGRGVDVVLDCLAGEFVDASLRLLTNGGRFIEIGKTDIRDPAEIAQRHPGVWYQAFDLLQLGLERIQQMLAKLSSLFDSGVLQPLPVRTWDMCAAPEAYRFVSQARHIGKVVLTPPGSSWASGTVLITGGTGMAGAVLARYVVAVYGVGRVVLVSRRGLAAPGAAELVAELGAAGAQVQVVAADIADRDAVAAVLGQIPDEAPLSGVIHAAGALDDGLLTDLTPDRVDVVLRAKVDGAWNLHELTQGMGVGLFVLFSSVAGVVGSAGQASYAAANTFLDGLAQYRRGLGLSGVSVGWGLWEQSSAMTAHLGAADVARMGRSGVAAMSSQVAVELFDRAVALDRPAVVAARMDTAVLGSLARSGVLPVLLGQLVSAAARRGVAAGADGAGSSSVLATRLAGMSAEQCRGEVLELVCSHAAGVLGCGGAADVDSAQAFRDLGFDSLSGVELRNRLKAATGVALSATAVFDYPTPVVLAGFLVDQVRGRGSVAAPVAGRVVGVGVDEPVAVVGMGCRYPGGVGSAEGLWDVVVGGRDVIGDFPGDRGWDVGGLFDADPDVVGKFYNRHGGFLDDAAGFDAGFFGVSPREALAMDPQQRLLLEIAWETFESAGIDPESLRGSDTGVFAGVMGSQYGFGGGAAVEGYVVTGGAGSVASGRIAYVFGLEGPAVSVDTACSSSLVALHQACQSLRVGECSLALAGGVTVMATPVTFVEFSRQRGLSVDGRCKAFAAGADGTGFSEGVGLVLLERLSDARRCGHEVLGVIGGSAVNQDGASNGLTAPNGPSQERVIRSALACAGVSGVDVDVVEAHGTGTTLGDPIEAQAILATYGQGREWDRPLWLGSVKSNMGHTQAAAGVAGVIKMIEALRHEVLPVTLHVDAPSPHVDWSVGAVRLLTEAQPWPRVEGRVRRAGVSSFGISGTNAHVIVEEAPAVPADSDGGLDGVGVGVGEVVWVVSAKSEAALGAQAARLARYVGARPELGVADVGWSLATGRAGLGYRGAVVGDTREELLAGLAALAGGGCGGGVVTGRVVEGKTAFVFAGQGSQRVGMGSELYRSYGVFAEALDAVCAEFDGHLDRSLKEVLFASEGSADAGLIDQSAFTQPALFAVEVALYRLLQSWGIVADYLIGHSLGELVAAYVAGVLSLSDACVLVAARGRLMGGLAGGGAMVAVAAGEDEVRASLGSFGGRLSVAALNSPVSTVVSGDEDAIEEWLRQWQDRKTTRLTVSHAFHSARMDPMLAEFGAIAEKLTFHAARIPMVSNVTGGLATAAELGSAQYWVRHVREAVRFVDGVGALADVGVSRFVEIGPTGPLSAMVRDCLGDAPALCVSVLRGNRSETQAVTQCVAEAFVAGVGVDWSSVFGSWGPRRVGLPSYAFEHQRFWLDSSRGGVGDLGSVGLAGVGHPWLGVGVCLGGERGWLFSGRVGLDTHPWLADHAVLGVVLLPGTGFVEMVLAAGARAGLDCVDELVLEAPLVLSEGVGVALQVLVGGVDDAGCCRVDVYSRPETASGGGGEQGSWVRHGTGVLSAGGAAAGAAAAGGGGLLGGQWPPVGAQVVDVDVLYEGLAEAGFEYGPAFQGVRGVWRRGEQTFVEVALSGDGGDEGAGFGVHPALFDAVLHPGAALMMQGLAEGQVGLPFAWRGVWLGSGGVSVLRVVLEGSGSGGLRIVGVDESGAAVLGVESLDVRPVDAAGLARVGGESVESLHAVGWVAVDAAQPVSSVVVVGGGPVDLVGVLGGQVAWYPDVAGLVEAVGGGGSVPQVVVMAAPVAGAGEVAGCVREGVYGTLELVQAWLAEPALVASRLVLVTRGGVGVGEGQTPDLVVAAVDGLVRSAVGEHPGRFGLVDLDDDGGDGGVGLRAALGVVDEPRVAVRGGVVLAPRLTRVSTQLPQSGVGSVFDPQDTVLITGGTGVLGMALARHLVVEYGCGHVVLVSRRGAAAVGVDQLRGELAEHGCRVEIVAADIADRDQLGAVVGAIRAQHRLGAVVHAAGVLADGVIESMDREQVEQVLGVKVDAAWALHELTADMGLSAFVLFSSAAGIFGSAGQANYAAANAFLDGLAQYRRGLGLSGVSLAWGLWEQASAMTGQLGQVDQARIERMGLRAMTTGQGLGLFDLACGRAESVLVPAVFDHAVLRAQARAGTLPVLLGGLVRTPVKRGRVATLAQRLAQTPETEWDDVVLAEVRTQVAAVLNHPSPLDIDPNTAFTEIGLDSLSAVELRNHLTEATGLPLPTTTVFDHPNPTELATYLHTHLSKTPIDGRDQNGDRNSHPIMRIRQNGGLTTATTGLANGKTLGDLEEMSLEDLVNVALDEFDDA</sequence>
<feature type="active site" description="Proton acceptor; for dehydratase activity" evidence="9">
    <location>
        <position position="946"/>
    </location>
</feature>
<dbReference type="CDD" id="cd08956">
    <property type="entry name" value="KR_3_FAS_SDR_x"/>
    <property type="match status" value="3"/>
</dbReference>
<evidence type="ECO:0000259" key="11">
    <source>
        <dbReference type="PROSITE" id="PS50075"/>
    </source>
</evidence>
<evidence type="ECO:0000259" key="13">
    <source>
        <dbReference type="PROSITE" id="PS52019"/>
    </source>
</evidence>
<dbReference type="SUPFAM" id="SSF52151">
    <property type="entry name" value="FabD/lysophospholipase-like"/>
    <property type="match status" value="3"/>
</dbReference>
<dbReference type="SMART" id="SM00826">
    <property type="entry name" value="PKS_DH"/>
    <property type="match status" value="3"/>
</dbReference>
<dbReference type="Gene3D" id="3.40.50.11460">
    <property type="match status" value="1"/>
</dbReference>
<protein>
    <submittedName>
        <fullName evidence="14">SDR family NAD(P)-dependent oxidoreductase</fullName>
    </submittedName>
</protein>
<dbReference type="Gene3D" id="3.30.70.3290">
    <property type="match status" value="3"/>
</dbReference>
<feature type="region of interest" description="Disordered" evidence="10">
    <location>
        <begin position="39"/>
        <end position="62"/>
    </location>
</feature>
<feature type="region of interest" description="N-terminal hotdog fold" evidence="9">
    <location>
        <begin position="2687"/>
        <end position="2810"/>
    </location>
</feature>
<dbReference type="Pfam" id="PF13602">
    <property type="entry name" value="ADH_zinc_N_2"/>
    <property type="match status" value="1"/>
</dbReference>
<feature type="domain" description="Ketosynthase family 3 (KS3)" evidence="12">
    <location>
        <begin position="3"/>
        <end position="431"/>
    </location>
</feature>
<gene>
    <name evidence="14" type="ORF">F6B93_19325</name>
</gene>
<dbReference type="Proteomes" id="UP000682202">
    <property type="component" value="Chromosome"/>
</dbReference>
<evidence type="ECO:0000256" key="4">
    <source>
        <dbReference type="ARBA" id="ARBA00022679"/>
    </source>
</evidence>
<dbReference type="SMART" id="SM00822">
    <property type="entry name" value="PKS_KR"/>
    <property type="match status" value="3"/>
</dbReference>
<feature type="domain" description="Carrier" evidence="11">
    <location>
        <begin position="1681"/>
        <end position="1756"/>
    </location>
</feature>
<accession>A0A975PYA5</accession>
<keyword evidence="4" id="KW-0808">Transferase</keyword>
<dbReference type="SUPFAM" id="SSF55048">
    <property type="entry name" value="Probable ACP-binding domain of malonyl-CoA ACP transacylase"/>
    <property type="match status" value="3"/>
</dbReference>
<dbReference type="InterPro" id="IPR057326">
    <property type="entry name" value="KR_dom"/>
</dbReference>
<keyword evidence="5" id="KW-0276">Fatty acid metabolism</keyword>
<dbReference type="PROSITE" id="PS52004">
    <property type="entry name" value="KS3_2"/>
    <property type="match status" value="3"/>
</dbReference>
<evidence type="ECO:0000256" key="10">
    <source>
        <dbReference type="SAM" id="MobiDB-lite"/>
    </source>
</evidence>
<dbReference type="InterPro" id="IPR020807">
    <property type="entry name" value="PKS_DH"/>
</dbReference>
<dbReference type="InterPro" id="IPR049551">
    <property type="entry name" value="PKS_DH_C"/>
</dbReference>
<dbReference type="SUPFAM" id="SSF51735">
    <property type="entry name" value="NAD(P)-binding Rossmann-fold domains"/>
    <property type="match status" value="7"/>
</dbReference>
<feature type="region of interest" description="N-terminal hotdog fold" evidence="9">
    <location>
        <begin position="914"/>
        <end position="1037"/>
    </location>
</feature>
<feature type="domain" description="Carrier" evidence="11">
    <location>
        <begin position="3771"/>
        <end position="3846"/>
    </location>
</feature>
<feature type="active site" description="Proton donor; for dehydratase activity" evidence="9">
    <location>
        <position position="1111"/>
    </location>
</feature>
<dbReference type="GO" id="GO:0004312">
    <property type="term" value="F:fatty acid synthase activity"/>
    <property type="evidence" value="ECO:0007669"/>
    <property type="project" value="TreeGrafter"/>
</dbReference>
<dbReference type="InterPro" id="IPR009081">
    <property type="entry name" value="PP-bd_ACP"/>
</dbReference>
<feature type="region of interest" description="C-terminal hotdog fold" evidence="9">
    <location>
        <begin position="4914"/>
        <end position="5054"/>
    </location>
</feature>
<dbReference type="InterPro" id="IPR016036">
    <property type="entry name" value="Malonyl_transacylase_ACP-bd"/>
</dbReference>
<evidence type="ECO:0000256" key="8">
    <source>
        <dbReference type="ARBA" id="ARBA00023315"/>
    </source>
</evidence>
<dbReference type="SUPFAM" id="SSF53901">
    <property type="entry name" value="Thiolase-like"/>
    <property type="match status" value="3"/>
</dbReference>
<dbReference type="PROSITE" id="PS00606">
    <property type="entry name" value="KS3_1"/>
    <property type="match status" value="2"/>
</dbReference>
<evidence type="ECO:0000259" key="12">
    <source>
        <dbReference type="PROSITE" id="PS52004"/>
    </source>
</evidence>
<dbReference type="FunFam" id="3.40.366.10:FF:000002">
    <property type="entry name" value="Probable polyketide synthase 2"/>
    <property type="match status" value="3"/>
</dbReference>
<dbReference type="SMART" id="SM01294">
    <property type="entry name" value="PKS_PP_betabranch"/>
    <property type="match status" value="3"/>
</dbReference>
<dbReference type="FunFam" id="1.10.1200.10:FF:000007">
    <property type="entry name" value="Probable polyketide synthase pks17"/>
    <property type="match status" value="3"/>
</dbReference>
<dbReference type="EMBL" id="CP046600">
    <property type="protein sequence ID" value="QUR68937.1"/>
    <property type="molecule type" value="Genomic_DNA"/>
</dbReference>
<dbReference type="InterPro" id="IPR016035">
    <property type="entry name" value="Acyl_Trfase/lysoPLipase"/>
</dbReference>
<dbReference type="CDD" id="cd05195">
    <property type="entry name" value="enoyl_red"/>
    <property type="match status" value="1"/>
</dbReference>
<dbReference type="KEGG" id="mspg:F6B93_19325"/>
<dbReference type="GO" id="GO:0006633">
    <property type="term" value="P:fatty acid biosynthetic process"/>
    <property type="evidence" value="ECO:0007669"/>
    <property type="project" value="InterPro"/>
</dbReference>
<dbReference type="Pfam" id="PF00109">
    <property type="entry name" value="ketoacyl-synt"/>
    <property type="match status" value="3"/>
</dbReference>
<keyword evidence="3" id="KW-0597">Phosphoprotein</keyword>
<dbReference type="InterPro" id="IPR049900">
    <property type="entry name" value="PKS_mFAS_DH"/>
</dbReference>
<feature type="active site" description="Proton acceptor; for dehydratase activity" evidence="9">
    <location>
        <position position="2719"/>
    </location>
</feature>
<dbReference type="Gene3D" id="3.40.366.10">
    <property type="entry name" value="Malonyl-Coenzyme A Acyl Carrier Protein, domain 2"/>
    <property type="match status" value="3"/>
</dbReference>
<dbReference type="InterPro" id="IPR018201">
    <property type="entry name" value="Ketoacyl_synth_AS"/>
</dbReference>
<keyword evidence="8" id="KW-0012">Acyltransferase</keyword>
<dbReference type="InterPro" id="IPR020806">
    <property type="entry name" value="PKS_PP-bd"/>
</dbReference>
<evidence type="ECO:0000313" key="15">
    <source>
        <dbReference type="Proteomes" id="UP000682202"/>
    </source>
</evidence>
<comment type="pathway">
    <text evidence="1">Lipid metabolism.</text>
</comment>
<organism evidence="14 15">
    <name type="scientific">Mycobacterium spongiae</name>
    <dbReference type="NCBI Taxonomy" id="886343"/>
    <lineage>
        <taxon>Bacteria</taxon>
        <taxon>Bacillati</taxon>
        <taxon>Actinomycetota</taxon>
        <taxon>Actinomycetes</taxon>
        <taxon>Mycobacteriales</taxon>
        <taxon>Mycobacteriaceae</taxon>
        <taxon>Mycobacterium</taxon>
    </lineage>
</organism>
<keyword evidence="6" id="KW-0443">Lipid metabolism</keyword>
<dbReference type="Gene3D" id="3.90.180.10">
    <property type="entry name" value="Medium-chain alcohol dehydrogenases, catalytic domain"/>
    <property type="match status" value="1"/>
</dbReference>
<dbReference type="Pfam" id="PF08240">
    <property type="entry name" value="ADH_N"/>
    <property type="match status" value="1"/>
</dbReference>
<dbReference type="Pfam" id="PF02801">
    <property type="entry name" value="Ketoacyl-synt_C"/>
    <property type="match status" value="3"/>
</dbReference>
<dbReference type="InterPro" id="IPR014030">
    <property type="entry name" value="Ketoacyl_synth_N"/>
</dbReference>
<feature type="domain" description="Ketosynthase family 3 (KS3)" evidence="12">
    <location>
        <begin position="1776"/>
        <end position="2199"/>
    </location>
</feature>
<feature type="region of interest" description="N-terminal hotdog fold" evidence="9">
    <location>
        <begin position="4765"/>
        <end position="4894"/>
    </location>
</feature>
<dbReference type="Pfam" id="PF21089">
    <property type="entry name" value="PKS_DH_N"/>
    <property type="match status" value="3"/>
</dbReference>
<keyword evidence="15" id="KW-1185">Reference proteome</keyword>
<dbReference type="PROSITE" id="PS52019">
    <property type="entry name" value="PKS_MFAS_DH"/>
    <property type="match status" value="3"/>
</dbReference>
<feature type="region of interest" description="C-terminal hotdog fold" evidence="9">
    <location>
        <begin position="1050"/>
        <end position="1189"/>
    </location>
</feature>
<evidence type="ECO:0000256" key="9">
    <source>
        <dbReference type="PROSITE-ProRule" id="PRU01363"/>
    </source>
</evidence>
<dbReference type="Gene3D" id="3.10.129.110">
    <property type="entry name" value="Polyketide synthase dehydratase"/>
    <property type="match status" value="3"/>
</dbReference>
<dbReference type="GO" id="GO:0031177">
    <property type="term" value="F:phosphopantetheine binding"/>
    <property type="evidence" value="ECO:0007669"/>
    <property type="project" value="InterPro"/>
</dbReference>
<dbReference type="SMART" id="SM00827">
    <property type="entry name" value="PKS_AT"/>
    <property type="match status" value="3"/>
</dbReference>
<dbReference type="InterPro" id="IPR014043">
    <property type="entry name" value="Acyl_transferase_dom"/>
</dbReference>
<dbReference type="Gene3D" id="3.40.47.10">
    <property type="match status" value="3"/>
</dbReference>
<dbReference type="InterPro" id="IPR006162">
    <property type="entry name" value="Ppantetheine_attach_site"/>
</dbReference>
<dbReference type="Gene3D" id="1.10.1200.10">
    <property type="entry name" value="ACP-like"/>
    <property type="match status" value="3"/>
</dbReference>
<dbReference type="InterPro" id="IPR014031">
    <property type="entry name" value="Ketoacyl_synth_C"/>
</dbReference>
<proteinExistence type="predicted"/>
<dbReference type="InterPro" id="IPR050091">
    <property type="entry name" value="PKS_NRPS_Biosynth_Enz"/>
</dbReference>